<gene>
    <name evidence="1" type="ORF">VNO80_06209</name>
</gene>
<comment type="caution">
    <text evidence="1">The sequence shown here is derived from an EMBL/GenBank/DDBJ whole genome shotgun (WGS) entry which is preliminary data.</text>
</comment>
<dbReference type="Proteomes" id="UP001374584">
    <property type="component" value="Unassembled WGS sequence"/>
</dbReference>
<dbReference type="AlphaFoldDB" id="A0AAN9NHN7"/>
<organism evidence="1 2">
    <name type="scientific">Phaseolus coccineus</name>
    <name type="common">Scarlet runner bean</name>
    <name type="synonym">Phaseolus multiflorus</name>
    <dbReference type="NCBI Taxonomy" id="3886"/>
    <lineage>
        <taxon>Eukaryota</taxon>
        <taxon>Viridiplantae</taxon>
        <taxon>Streptophyta</taxon>
        <taxon>Embryophyta</taxon>
        <taxon>Tracheophyta</taxon>
        <taxon>Spermatophyta</taxon>
        <taxon>Magnoliopsida</taxon>
        <taxon>eudicotyledons</taxon>
        <taxon>Gunneridae</taxon>
        <taxon>Pentapetalae</taxon>
        <taxon>rosids</taxon>
        <taxon>fabids</taxon>
        <taxon>Fabales</taxon>
        <taxon>Fabaceae</taxon>
        <taxon>Papilionoideae</taxon>
        <taxon>50 kb inversion clade</taxon>
        <taxon>NPAAA clade</taxon>
        <taxon>indigoferoid/millettioid clade</taxon>
        <taxon>Phaseoleae</taxon>
        <taxon>Phaseolus</taxon>
    </lineage>
</organism>
<sequence length="217" mass="24841">MAKKHLASQITEFSPTIITSYTTLHYLASLLSFPIRLKKSHGKAHEVRSLMAELTKFHAKETFSFIDYRISTHHYYILHHTSLLSFPVRLKKSHGKCHEVSWQISRSLMAKLKNSHGKAQEVSWQSSRSLMAKLTKSHGKAHEVSWQSSRSLMAKLTKSHGKAHEVSWQSSRSLMAKLTKSHGKAQEVSWQSSRSLMAKLKKSHGKADLRKLIFLKR</sequence>
<evidence type="ECO:0000313" key="2">
    <source>
        <dbReference type="Proteomes" id="UP001374584"/>
    </source>
</evidence>
<dbReference type="EMBL" id="JAYMYR010000003">
    <property type="protein sequence ID" value="KAK7372821.1"/>
    <property type="molecule type" value="Genomic_DNA"/>
</dbReference>
<protein>
    <submittedName>
        <fullName evidence="1">Uncharacterized protein</fullName>
    </submittedName>
</protein>
<accession>A0AAN9NHN7</accession>
<keyword evidence="2" id="KW-1185">Reference proteome</keyword>
<proteinExistence type="predicted"/>
<name>A0AAN9NHN7_PHACN</name>
<evidence type="ECO:0000313" key="1">
    <source>
        <dbReference type="EMBL" id="KAK7372821.1"/>
    </source>
</evidence>
<reference evidence="1 2" key="1">
    <citation type="submission" date="2024-01" db="EMBL/GenBank/DDBJ databases">
        <title>The genomes of 5 underutilized Papilionoideae crops provide insights into root nodulation and disease resistanc.</title>
        <authorList>
            <person name="Jiang F."/>
        </authorList>
    </citation>
    <scope>NUCLEOTIDE SEQUENCE [LARGE SCALE GENOMIC DNA]</scope>
    <source>
        <strain evidence="1">JINMINGXINNONG_FW02</strain>
        <tissue evidence="1">Leaves</tissue>
    </source>
</reference>